<feature type="region of interest" description="Disordered" evidence="9">
    <location>
        <begin position="449"/>
        <end position="472"/>
    </location>
</feature>
<dbReference type="PANTHER" id="PTHR24412:SF22">
    <property type="entry name" value="KELCH-LIKE PROTEIN 40"/>
    <property type="match status" value="1"/>
</dbReference>
<evidence type="ECO:0000256" key="1">
    <source>
        <dbReference type="ARBA" id="ARBA00004161"/>
    </source>
</evidence>
<dbReference type="SUPFAM" id="SSF117281">
    <property type="entry name" value="Kelch motif"/>
    <property type="match status" value="1"/>
</dbReference>
<evidence type="ECO:0000313" key="11">
    <source>
        <dbReference type="EMBL" id="KAJ8337222.1"/>
    </source>
</evidence>
<keyword evidence="7" id="KW-0677">Repeat</keyword>
<gene>
    <name evidence="11" type="ORF">SKAU_G00384420</name>
</gene>
<comment type="similarity">
    <text evidence="3">Belongs to the KLHL40 family.</text>
</comment>
<evidence type="ECO:0000256" key="7">
    <source>
        <dbReference type="ARBA" id="ARBA00022737"/>
    </source>
</evidence>
<feature type="domain" description="BTB" evidence="10">
    <location>
        <begin position="33"/>
        <end position="100"/>
    </location>
</feature>
<keyword evidence="5" id="KW-0217">Developmental protein</keyword>
<dbReference type="Pfam" id="PF24681">
    <property type="entry name" value="Kelch_KLHDC2_KLHL20_DRC7"/>
    <property type="match status" value="1"/>
</dbReference>
<evidence type="ECO:0000256" key="4">
    <source>
        <dbReference type="ARBA" id="ARBA00022441"/>
    </source>
</evidence>
<dbReference type="Gene3D" id="2.120.10.80">
    <property type="entry name" value="Kelch-type beta propeller"/>
    <property type="match status" value="1"/>
</dbReference>
<evidence type="ECO:0000256" key="9">
    <source>
        <dbReference type="SAM" id="MobiDB-lite"/>
    </source>
</evidence>
<evidence type="ECO:0000259" key="10">
    <source>
        <dbReference type="PROSITE" id="PS50097"/>
    </source>
</evidence>
<comment type="caution">
    <text evidence="11">The sequence shown here is derived from an EMBL/GenBank/DDBJ whole genome shotgun (WGS) entry which is preliminary data.</text>
</comment>
<dbReference type="Proteomes" id="UP001152622">
    <property type="component" value="Chromosome 19"/>
</dbReference>
<evidence type="ECO:0000256" key="6">
    <source>
        <dbReference type="ARBA" id="ARBA00022490"/>
    </source>
</evidence>
<dbReference type="Pfam" id="PF00651">
    <property type="entry name" value="BTB"/>
    <property type="match status" value="1"/>
</dbReference>
<evidence type="ECO:0000256" key="3">
    <source>
        <dbReference type="ARBA" id="ARBA00006907"/>
    </source>
</evidence>
<dbReference type="SUPFAM" id="SSF54695">
    <property type="entry name" value="POZ domain"/>
    <property type="match status" value="1"/>
</dbReference>
<proteinExistence type="inferred from homology"/>
<dbReference type="PROSITE" id="PS50097">
    <property type="entry name" value="BTB"/>
    <property type="match status" value="1"/>
</dbReference>
<dbReference type="SMART" id="SM00225">
    <property type="entry name" value="BTB"/>
    <property type="match status" value="1"/>
</dbReference>
<keyword evidence="8" id="KW-0833">Ubl conjugation pathway</keyword>
<dbReference type="OrthoDB" id="6359816at2759"/>
<keyword evidence="4" id="KW-0880">Kelch repeat</keyword>
<keyword evidence="6" id="KW-0963">Cytoplasm</keyword>
<dbReference type="GO" id="GO:0031674">
    <property type="term" value="C:I band"/>
    <property type="evidence" value="ECO:0007669"/>
    <property type="project" value="UniProtKB-SubCell"/>
</dbReference>
<sequence length="472" mass="53246">MALPVNPIEEPRMYHQTLLQDGLCDLLENMKFVDCVLKVKDKELPCHRLVLAACSPFFKFMFQSDSEECKKREVVLENVEPSVMATVLRYIYTSDINLTENNVHEIFMAANVFQIPSIFTVCVSFLRDRLSLGNCLAIFRLGLLLDCSDLAVAARNYVCDHYQGDRIKELPDLLECVRFRLMDADYFAEKGGEAQVDQVQPGAKRGRWPTTLQETNVTWRLCPLRFPRTTAVLSLRRTRYLWLAGFSTLRRTRINHSTPTSYSLTQLTRTGWECPPSQRHGVLFGMAEAENSIFVVGGKELKKGEHALDSVMIYDRHSFKWGESDPLPYTAYGHATVSHNGLVYVIGGKGASKKCLRKVCVYNPKKFEWKDLAPLKTARSLFGVTVHKDKIYVATGVTDAGLTSTVEVYDITSNTWSEFVDFPQERSSLNLVSMGGSLYAVGGFAMMPQRGQPGQRGQRGDGSHGDERHLEI</sequence>
<dbReference type="InterPro" id="IPR000210">
    <property type="entry name" value="BTB/POZ_dom"/>
</dbReference>
<comment type="subcellular location">
    <subcellularLocation>
        <location evidence="1">Cytoplasm</location>
        <location evidence="1">Myofibril</location>
        <location evidence="1">Sarcomere</location>
        <location evidence="1">A band</location>
    </subcellularLocation>
    <subcellularLocation>
        <location evidence="2">Cytoplasm</location>
        <location evidence="2">Myofibril</location>
        <location evidence="2">Sarcomere</location>
        <location evidence="2">I band</location>
    </subcellularLocation>
</comment>
<feature type="compositionally biased region" description="Basic and acidic residues" evidence="9">
    <location>
        <begin position="458"/>
        <end position="472"/>
    </location>
</feature>
<organism evidence="11 12">
    <name type="scientific">Synaphobranchus kaupii</name>
    <name type="common">Kaup's arrowtooth eel</name>
    <dbReference type="NCBI Taxonomy" id="118154"/>
    <lineage>
        <taxon>Eukaryota</taxon>
        <taxon>Metazoa</taxon>
        <taxon>Chordata</taxon>
        <taxon>Craniata</taxon>
        <taxon>Vertebrata</taxon>
        <taxon>Euteleostomi</taxon>
        <taxon>Actinopterygii</taxon>
        <taxon>Neopterygii</taxon>
        <taxon>Teleostei</taxon>
        <taxon>Anguilliformes</taxon>
        <taxon>Synaphobranchidae</taxon>
        <taxon>Synaphobranchus</taxon>
    </lineage>
</organism>
<dbReference type="SMART" id="SM00612">
    <property type="entry name" value="Kelch"/>
    <property type="match status" value="3"/>
</dbReference>
<dbReference type="EMBL" id="JAINUF010000019">
    <property type="protein sequence ID" value="KAJ8337222.1"/>
    <property type="molecule type" value="Genomic_DNA"/>
</dbReference>
<dbReference type="InterPro" id="IPR011333">
    <property type="entry name" value="SKP1/BTB/POZ_sf"/>
</dbReference>
<dbReference type="Gene3D" id="3.30.710.10">
    <property type="entry name" value="Potassium Channel Kv1.1, Chain A"/>
    <property type="match status" value="1"/>
</dbReference>
<evidence type="ECO:0000256" key="5">
    <source>
        <dbReference type="ARBA" id="ARBA00022473"/>
    </source>
</evidence>
<dbReference type="FunFam" id="3.30.710.10:FF:000006">
    <property type="entry name" value="Kelch repeat and BTB domain-containing 6"/>
    <property type="match status" value="1"/>
</dbReference>
<dbReference type="AlphaFoldDB" id="A0A9Q1EE88"/>
<evidence type="ECO:0000256" key="2">
    <source>
        <dbReference type="ARBA" id="ARBA00004355"/>
    </source>
</evidence>
<dbReference type="GO" id="GO:0031672">
    <property type="term" value="C:A band"/>
    <property type="evidence" value="ECO:0007669"/>
    <property type="project" value="UniProtKB-SubCell"/>
</dbReference>
<accession>A0A9Q1EE88</accession>
<protein>
    <recommendedName>
        <fullName evidence="10">BTB domain-containing protein</fullName>
    </recommendedName>
</protein>
<reference evidence="11" key="1">
    <citation type="journal article" date="2023" name="Science">
        <title>Genome structures resolve the early diversification of teleost fishes.</title>
        <authorList>
            <person name="Parey E."/>
            <person name="Louis A."/>
            <person name="Montfort J."/>
            <person name="Bouchez O."/>
            <person name="Roques C."/>
            <person name="Iampietro C."/>
            <person name="Lluch J."/>
            <person name="Castinel A."/>
            <person name="Donnadieu C."/>
            <person name="Desvignes T."/>
            <person name="Floi Bucao C."/>
            <person name="Jouanno E."/>
            <person name="Wen M."/>
            <person name="Mejri S."/>
            <person name="Dirks R."/>
            <person name="Jansen H."/>
            <person name="Henkel C."/>
            <person name="Chen W.J."/>
            <person name="Zahm M."/>
            <person name="Cabau C."/>
            <person name="Klopp C."/>
            <person name="Thompson A.W."/>
            <person name="Robinson-Rechavi M."/>
            <person name="Braasch I."/>
            <person name="Lecointre G."/>
            <person name="Bobe J."/>
            <person name="Postlethwait J.H."/>
            <person name="Berthelot C."/>
            <person name="Roest Crollius H."/>
            <person name="Guiguen Y."/>
        </authorList>
    </citation>
    <scope>NUCLEOTIDE SEQUENCE</scope>
    <source>
        <strain evidence="11">WJC10195</strain>
    </source>
</reference>
<evidence type="ECO:0000313" key="12">
    <source>
        <dbReference type="Proteomes" id="UP001152622"/>
    </source>
</evidence>
<dbReference type="InterPro" id="IPR015915">
    <property type="entry name" value="Kelch-typ_b-propeller"/>
</dbReference>
<dbReference type="InterPro" id="IPR006652">
    <property type="entry name" value="Kelch_1"/>
</dbReference>
<name>A0A9Q1EE88_SYNKA</name>
<dbReference type="PANTHER" id="PTHR24412">
    <property type="entry name" value="KELCH PROTEIN"/>
    <property type="match status" value="1"/>
</dbReference>
<evidence type="ECO:0000256" key="8">
    <source>
        <dbReference type="ARBA" id="ARBA00022786"/>
    </source>
</evidence>
<keyword evidence="12" id="KW-1185">Reference proteome</keyword>